<evidence type="ECO:0000256" key="2">
    <source>
        <dbReference type="SAM" id="Phobius"/>
    </source>
</evidence>
<organism evidence="3 4">
    <name type="scientific">Amblyomma americanum</name>
    <name type="common">Lone star tick</name>
    <dbReference type="NCBI Taxonomy" id="6943"/>
    <lineage>
        <taxon>Eukaryota</taxon>
        <taxon>Metazoa</taxon>
        <taxon>Ecdysozoa</taxon>
        <taxon>Arthropoda</taxon>
        <taxon>Chelicerata</taxon>
        <taxon>Arachnida</taxon>
        <taxon>Acari</taxon>
        <taxon>Parasitiformes</taxon>
        <taxon>Ixodida</taxon>
        <taxon>Ixodoidea</taxon>
        <taxon>Ixodidae</taxon>
        <taxon>Amblyomminae</taxon>
        <taxon>Amblyomma</taxon>
    </lineage>
</organism>
<accession>A0AAQ4DPT5</accession>
<gene>
    <name evidence="3" type="ORF">V5799_032922</name>
</gene>
<sequence>MPPLHTVESTSAFVTAPQSPKSPLVCPVQPKERDLSVRDAPETRTAEAVETATPTPLVSEALTVSSAGDRSAGEHAYPGPTLKRSQSRGGLTNVTFGGDPSSTPSPDPAAPAMPSALGVGSGVLTSRPAHLRAASIVITREPSTAESNIVPSALYRVALLACALLSLAVLTFHWLAMPLLAPPVGHWCRKSGEAVNVSESQWKRIFIPQHDDGSYSKCTVYSVGFVMSRESGGGDALSRSRSEATAVMPPREELPCSSWDYDLSPGLKTLTSEWNLVCERRGLLFVAVMYNNLGGLVAFPFVGQVADRFGRWYDSSKRFSTYDENLGPPQQIYVSRYLLTAYTVG</sequence>
<feature type="compositionally biased region" description="Basic and acidic residues" evidence="1">
    <location>
        <begin position="30"/>
        <end position="47"/>
    </location>
</feature>
<protein>
    <submittedName>
        <fullName evidence="3">Uncharacterized protein</fullName>
    </submittedName>
</protein>
<proteinExistence type="predicted"/>
<evidence type="ECO:0000313" key="4">
    <source>
        <dbReference type="Proteomes" id="UP001321473"/>
    </source>
</evidence>
<keyword evidence="4" id="KW-1185">Reference proteome</keyword>
<evidence type="ECO:0000313" key="3">
    <source>
        <dbReference type="EMBL" id="KAK8764475.1"/>
    </source>
</evidence>
<feature type="compositionally biased region" description="Polar residues" evidence="1">
    <location>
        <begin position="83"/>
        <end position="95"/>
    </location>
</feature>
<name>A0AAQ4DPT5_AMBAM</name>
<feature type="region of interest" description="Disordered" evidence="1">
    <location>
        <begin position="1"/>
        <end position="116"/>
    </location>
</feature>
<reference evidence="3 4" key="1">
    <citation type="journal article" date="2023" name="Arcadia Sci">
        <title>De novo assembly of a long-read Amblyomma americanum tick genome.</title>
        <authorList>
            <person name="Chou S."/>
            <person name="Poskanzer K.E."/>
            <person name="Rollins M."/>
            <person name="Thuy-Boun P.S."/>
        </authorList>
    </citation>
    <scope>NUCLEOTIDE SEQUENCE [LARGE SCALE GENOMIC DNA]</scope>
    <source>
        <strain evidence="3">F_SG_1</strain>
        <tissue evidence="3">Salivary glands</tissue>
    </source>
</reference>
<keyword evidence="2" id="KW-0812">Transmembrane</keyword>
<keyword evidence="2" id="KW-1133">Transmembrane helix</keyword>
<comment type="caution">
    <text evidence="3">The sequence shown here is derived from an EMBL/GenBank/DDBJ whole genome shotgun (WGS) entry which is preliminary data.</text>
</comment>
<dbReference type="AlphaFoldDB" id="A0AAQ4DPT5"/>
<dbReference type="Proteomes" id="UP001321473">
    <property type="component" value="Unassembled WGS sequence"/>
</dbReference>
<feature type="transmembrane region" description="Helical" evidence="2">
    <location>
        <begin position="153"/>
        <end position="176"/>
    </location>
</feature>
<feature type="compositionally biased region" description="Polar residues" evidence="1">
    <location>
        <begin position="7"/>
        <end position="21"/>
    </location>
</feature>
<keyword evidence="2" id="KW-0472">Membrane</keyword>
<dbReference type="EMBL" id="JARKHS020028204">
    <property type="protein sequence ID" value="KAK8764475.1"/>
    <property type="molecule type" value="Genomic_DNA"/>
</dbReference>
<evidence type="ECO:0000256" key="1">
    <source>
        <dbReference type="SAM" id="MobiDB-lite"/>
    </source>
</evidence>